<dbReference type="InterPro" id="IPR036533">
    <property type="entry name" value="BAG_dom_sf"/>
</dbReference>
<dbReference type="Gene3D" id="1.20.58.120">
    <property type="entry name" value="BAG domain"/>
    <property type="match status" value="1"/>
</dbReference>
<reference evidence="5 6" key="1">
    <citation type="journal article" date="2016" name="Mol. Biol. Evol.">
        <title>Comparative Genomics of Early-Diverging Mushroom-Forming Fungi Provides Insights into the Origins of Lignocellulose Decay Capabilities.</title>
        <authorList>
            <person name="Nagy L.G."/>
            <person name="Riley R."/>
            <person name="Tritt A."/>
            <person name="Adam C."/>
            <person name="Daum C."/>
            <person name="Floudas D."/>
            <person name="Sun H."/>
            <person name="Yadav J.S."/>
            <person name="Pangilinan J."/>
            <person name="Larsson K.H."/>
            <person name="Matsuura K."/>
            <person name="Barry K."/>
            <person name="Labutti K."/>
            <person name="Kuo R."/>
            <person name="Ohm R.A."/>
            <person name="Bhattacharya S.S."/>
            <person name="Shirouzu T."/>
            <person name="Yoshinaga Y."/>
            <person name="Martin F.M."/>
            <person name="Grigoriev I.V."/>
            <person name="Hibbett D.S."/>
        </authorList>
    </citation>
    <scope>NUCLEOTIDE SEQUENCE [LARGE SCALE GENOMIC DNA]</scope>
    <source>
        <strain evidence="5 6">HHB12029</strain>
    </source>
</reference>
<dbReference type="InterPro" id="IPR000626">
    <property type="entry name" value="Ubiquitin-like_dom"/>
</dbReference>
<proteinExistence type="predicted"/>
<evidence type="ECO:0000313" key="5">
    <source>
        <dbReference type="EMBL" id="KZV81626.1"/>
    </source>
</evidence>
<dbReference type="Gene3D" id="3.10.20.90">
    <property type="entry name" value="Phosphatidylinositol 3-kinase Catalytic Subunit, Chain A, domain 1"/>
    <property type="match status" value="1"/>
</dbReference>
<feature type="region of interest" description="Disordered" evidence="2">
    <location>
        <begin position="71"/>
        <end position="94"/>
    </location>
</feature>
<dbReference type="SUPFAM" id="SSF63491">
    <property type="entry name" value="BAG domain"/>
    <property type="match status" value="1"/>
</dbReference>
<dbReference type="InterPro" id="IPR003103">
    <property type="entry name" value="BAG_domain"/>
</dbReference>
<dbReference type="SMART" id="SM00264">
    <property type="entry name" value="BAG"/>
    <property type="match status" value="1"/>
</dbReference>
<dbReference type="GO" id="GO:0050821">
    <property type="term" value="P:protein stabilization"/>
    <property type="evidence" value="ECO:0007669"/>
    <property type="project" value="TreeGrafter"/>
</dbReference>
<dbReference type="InterPro" id="IPR039773">
    <property type="entry name" value="BAG_chaperone_regulator"/>
</dbReference>
<name>A0A165C174_EXIGL</name>
<dbReference type="PROSITE" id="PS50053">
    <property type="entry name" value="UBIQUITIN_2"/>
    <property type="match status" value="1"/>
</dbReference>
<dbReference type="OrthoDB" id="417450at2759"/>
<dbReference type="GO" id="GO:0016020">
    <property type="term" value="C:membrane"/>
    <property type="evidence" value="ECO:0007669"/>
    <property type="project" value="TreeGrafter"/>
</dbReference>
<dbReference type="STRING" id="1314781.A0A165C174"/>
<dbReference type="Pfam" id="PF02179">
    <property type="entry name" value="BAG"/>
    <property type="match status" value="1"/>
</dbReference>
<dbReference type="Pfam" id="PF00240">
    <property type="entry name" value="ubiquitin"/>
    <property type="match status" value="1"/>
</dbReference>
<accession>A0A165C174</accession>
<evidence type="ECO:0000259" key="3">
    <source>
        <dbReference type="PROSITE" id="PS50053"/>
    </source>
</evidence>
<evidence type="ECO:0000256" key="1">
    <source>
        <dbReference type="ARBA" id="ARBA00023186"/>
    </source>
</evidence>
<dbReference type="AlphaFoldDB" id="A0A165C174"/>
<organism evidence="5 6">
    <name type="scientific">Exidia glandulosa HHB12029</name>
    <dbReference type="NCBI Taxonomy" id="1314781"/>
    <lineage>
        <taxon>Eukaryota</taxon>
        <taxon>Fungi</taxon>
        <taxon>Dikarya</taxon>
        <taxon>Basidiomycota</taxon>
        <taxon>Agaricomycotina</taxon>
        <taxon>Agaricomycetes</taxon>
        <taxon>Auriculariales</taxon>
        <taxon>Exidiaceae</taxon>
        <taxon>Exidia</taxon>
    </lineage>
</organism>
<dbReference type="GO" id="GO:0005634">
    <property type="term" value="C:nucleus"/>
    <property type="evidence" value="ECO:0007669"/>
    <property type="project" value="TreeGrafter"/>
</dbReference>
<evidence type="ECO:0000259" key="4">
    <source>
        <dbReference type="PROSITE" id="PS51035"/>
    </source>
</evidence>
<sequence>MSILVKWGTERLQFSLPSPDTKLGQLRQMLAEHTSLDPKSFKLIHAGAVMKDDNAPISTYGIQNRSTLALVGTNEKPPTGSTKSAAAERPTEQSTIARVQGELAAVRSNLLQPVEGFLASIHPPEGEKQPTRGDTAQEHKRLDELLLQSLLRLDAITPDGAWEDARRERKLAVREVQGLLDKLDAGWKSLPQ</sequence>
<evidence type="ECO:0000313" key="6">
    <source>
        <dbReference type="Proteomes" id="UP000077266"/>
    </source>
</evidence>
<dbReference type="PANTHER" id="PTHR12329:SF16">
    <property type="entry name" value="BAG FAMILY MOLECULAR CHAPERONE REGULATOR 1"/>
    <property type="match status" value="1"/>
</dbReference>
<dbReference type="SUPFAM" id="SSF54236">
    <property type="entry name" value="Ubiquitin-like"/>
    <property type="match status" value="1"/>
</dbReference>
<feature type="domain" description="Ubiquitin-like" evidence="3">
    <location>
        <begin position="1"/>
        <end position="77"/>
    </location>
</feature>
<feature type="domain" description="BAG" evidence="4">
    <location>
        <begin position="138"/>
        <end position="187"/>
    </location>
</feature>
<protein>
    <recommendedName>
        <fullName evidence="7">BAG domain-containing protein</fullName>
    </recommendedName>
</protein>
<dbReference type="PROSITE" id="PS51035">
    <property type="entry name" value="BAG"/>
    <property type="match status" value="1"/>
</dbReference>
<keyword evidence="6" id="KW-1185">Reference proteome</keyword>
<dbReference type="GO" id="GO:0000774">
    <property type="term" value="F:adenyl-nucleotide exchange factor activity"/>
    <property type="evidence" value="ECO:0007669"/>
    <property type="project" value="TreeGrafter"/>
</dbReference>
<evidence type="ECO:0000256" key="2">
    <source>
        <dbReference type="SAM" id="MobiDB-lite"/>
    </source>
</evidence>
<keyword evidence="1" id="KW-0143">Chaperone</keyword>
<dbReference type="InParanoid" id="A0A165C174"/>
<dbReference type="Proteomes" id="UP000077266">
    <property type="component" value="Unassembled WGS sequence"/>
</dbReference>
<dbReference type="InterPro" id="IPR029071">
    <property type="entry name" value="Ubiquitin-like_domsf"/>
</dbReference>
<dbReference type="PANTHER" id="PTHR12329">
    <property type="entry name" value="BCL2-ASSOCIATED ATHANOGENE"/>
    <property type="match status" value="1"/>
</dbReference>
<evidence type="ECO:0008006" key="7">
    <source>
        <dbReference type="Google" id="ProtNLM"/>
    </source>
</evidence>
<dbReference type="CDD" id="cd17039">
    <property type="entry name" value="Ubl_ubiquitin_like"/>
    <property type="match status" value="1"/>
</dbReference>
<dbReference type="EMBL" id="KV426379">
    <property type="protein sequence ID" value="KZV81626.1"/>
    <property type="molecule type" value="Genomic_DNA"/>
</dbReference>
<dbReference type="FunCoup" id="A0A165C174">
    <property type="interactions" value="202"/>
</dbReference>
<dbReference type="GO" id="GO:0005829">
    <property type="term" value="C:cytosol"/>
    <property type="evidence" value="ECO:0007669"/>
    <property type="project" value="TreeGrafter"/>
</dbReference>
<dbReference type="SMART" id="SM00213">
    <property type="entry name" value="UBQ"/>
    <property type="match status" value="1"/>
</dbReference>
<dbReference type="GO" id="GO:0051087">
    <property type="term" value="F:protein-folding chaperone binding"/>
    <property type="evidence" value="ECO:0007669"/>
    <property type="project" value="InterPro"/>
</dbReference>
<gene>
    <name evidence="5" type="ORF">EXIGLDRAFT_685811</name>
</gene>